<dbReference type="AlphaFoldDB" id="A0A1J5R3N0"/>
<protein>
    <recommendedName>
        <fullName evidence="3">DUF2798 domain-containing protein</fullName>
    </recommendedName>
</protein>
<feature type="transmembrane region" description="Helical" evidence="1">
    <location>
        <begin position="45"/>
        <end position="64"/>
    </location>
</feature>
<gene>
    <name evidence="2" type="ORF">GALL_354490</name>
</gene>
<accession>A0A1J5R3N0</accession>
<keyword evidence="1" id="KW-0812">Transmembrane</keyword>
<dbReference type="EMBL" id="MLJW01000769">
    <property type="protein sequence ID" value="OIQ82765.1"/>
    <property type="molecule type" value="Genomic_DNA"/>
</dbReference>
<organism evidence="2">
    <name type="scientific">mine drainage metagenome</name>
    <dbReference type="NCBI Taxonomy" id="410659"/>
    <lineage>
        <taxon>unclassified sequences</taxon>
        <taxon>metagenomes</taxon>
        <taxon>ecological metagenomes</taxon>
    </lineage>
</organism>
<dbReference type="Pfam" id="PF11391">
    <property type="entry name" value="DUF2798"/>
    <property type="match status" value="1"/>
</dbReference>
<keyword evidence="1" id="KW-0472">Membrane</keyword>
<keyword evidence="1" id="KW-1133">Transmembrane helix</keyword>
<evidence type="ECO:0000313" key="2">
    <source>
        <dbReference type="EMBL" id="OIQ82765.1"/>
    </source>
</evidence>
<reference evidence="2" key="1">
    <citation type="submission" date="2016-10" db="EMBL/GenBank/DDBJ databases">
        <title>Sequence of Gallionella enrichment culture.</title>
        <authorList>
            <person name="Poehlein A."/>
            <person name="Muehling M."/>
            <person name="Daniel R."/>
        </authorList>
    </citation>
    <scope>NUCLEOTIDE SEQUENCE</scope>
</reference>
<name>A0A1J5R3N0_9ZZZZ</name>
<proteinExistence type="predicted"/>
<feature type="transmembrane region" description="Helical" evidence="1">
    <location>
        <begin position="12"/>
        <end position="33"/>
    </location>
</feature>
<dbReference type="InterPro" id="IPR021529">
    <property type="entry name" value="DUF2798"/>
</dbReference>
<evidence type="ECO:0008006" key="3">
    <source>
        <dbReference type="Google" id="ProtNLM"/>
    </source>
</evidence>
<evidence type="ECO:0000256" key="1">
    <source>
        <dbReference type="SAM" id="Phobius"/>
    </source>
</evidence>
<comment type="caution">
    <text evidence="2">The sequence shown here is derived from an EMBL/GenBank/DDBJ whole genome shotgun (WGS) entry which is preliminary data.</text>
</comment>
<sequence length="88" mass="9670">MTRKVSYRYRGILFALIMSSSTALIASGIIIYLHGSTHAAFIKAWLTAFVTAWPIVFIAILGIAPQVNRLLNLFVEDNKNGSSLRTSA</sequence>